<dbReference type="EMBL" id="CP013187">
    <property type="protein sequence ID" value="ALO42761.1"/>
    <property type="molecule type" value="Genomic_DNA"/>
</dbReference>
<dbReference type="Proteomes" id="UP000061457">
    <property type="component" value="Chromosome I"/>
</dbReference>
<sequence length="144" mass="16893">MLIIQTRVQGLLNRLYTMSIQYFWFIAVGLIFAMSTGIYPKDMVLLFFILIISIVLFTIWLFVFNSGRSKVIEYGLELNEQGITFIDFGVKVTLEWKHFEGFKIVNSLPRLIVLKSSKSNDIKFSYYLFSSAQRKKLFDYLESK</sequence>
<dbReference type="PATRIC" id="fig|161398.10.peg.2306"/>
<dbReference type="AlphaFoldDB" id="A0A0S2K3G1"/>
<feature type="transmembrane region" description="Helical" evidence="1">
    <location>
        <begin position="21"/>
        <end position="39"/>
    </location>
</feature>
<keyword evidence="1" id="KW-0472">Membrane</keyword>
<feature type="transmembrane region" description="Helical" evidence="1">
    <location>
        <begin position="45"/>
        <end position="64"/>
    </location>
</feature>
<organism evidence="2 3">
    <name type="scientific">Pseudoalteromonas phenolica</name>
    <dbReference type="NCBI Taxonomy" id="161398"/>
    <lineage>
        <taxon>Bacteria</taxon>
        <taxon>Pseudomonadati</taxon>
        <taxon>Pseudomonadota</taxon>
        <taxon>Gammaproteobacteria</taxon>
        <taxon>Alteromonadales</taxon>
        <taxon>Pseudoalteromonadaceae</taxon>
        <taxon>Pseudoalteromonas</taxon>
    </lineage>
</organism>
<name>A0A0S2K3G1_9GAMM</name>
<evidence type="ECO:0000256" key="1">
    <source>
        <dbReference type="SAM" id="Phobius"/>
    </source>
</evidence>
<evidence type="ECO:0000313" key="2">
    <source>
        <dbReference type="EMBL" id="ALO42761.1"/>
    </source>
</evidence>
<evidence type="ECO:0000313" key="3">
    <source>
        <dbReference type="Proteomes" id="UP000061457"/>
    </source>
</evidence>
<reference evidence="3" key="1">
    <citation type="submission" date="2015-11" db="EMBL/GenBank/DDBJ databases">
        <authorList>
            <person name="Kim K.M."/>
        </authorList>
    </citation>
    <scope>NUCLEOTIDE SEQUENCE [LARGE SCALE GENOMIC DNA]</scope>
    <source>
        <strain evidence="3">KCTC 12086</strain>
    </source>
</reference>
<gene>
    <name evidence="2" type="ORF">PP2015_2264</name>
</gene>
<keyword evidence="3" id="KW-1185">Reference proteome</keyword>
<dbReference type="KEGG" id="pphe:PP2015_2264"/>
<dbReference type="STRING" id="161398.PP2015_2264"/>
<accession>A0A0S2K3G1</accession>
<proteinExistence type="predicted"/>
<keyword evidence="1" id="KW-0812">Transmembrane</keyword>
<protein>
    <recommendedName>
        <fullName evidence="4">YcxB-like protein domain-containing protein</fullName>
    </recommendedName>
</protein>
<evidence type="ECO:0008006" key="4">
    <source>
        <dbReference type="Google" id="ProtNLM"/>
    </source>
</evidence>
<keyword evidence="1" id="KW-1133">Transmembrane helix</keyword>